<reference evidence="2" key="1">
    <citation type="submission" date="2020-09" db="EMBL/GenBank/DDBJ databases">
        <title>Desulfogranum mesoprofundum gen. nov., sp. nov., a novel mesophilic, sulfate-reducing chemolithoautotroph isolated from a deep-sea hydrothermal vent chimney in the Suiyo Seamount.</title>
        <authorList>
            <person name="Hashimoto Y."/>
            <person name="Nakagawa S."/>
        </authorList>
    </citation>
    <scope>NUCLEOTIDE SEQUENCE</scope>
    <source>
        <strain evidence="2">KT2</strain>
    </source>
</reference>
<dbReference type="KEGG" id="dbk:DGMP_28870"/>
<keyword evidence="3" id="KW-1185">Reference proteome</keyword>
<dbReference type="Pfam" id="PF01636">
    <property type="entry name" value="APH"/>
    <property type="match status" value="1"/>
</dbReference>
<keyword evidence="2" id="KW-0418">Kinase</keyword>
<dbReference type="RefSeq" id="WP_228854581.1">
    <property type="nucleotide sequence ID" value="NZ_AP024086.1"/>
</dbReference>
<proteinExistence type="predicted"/>
<keyword evidence="2" id="KW-0808">Transferase</keyword>
<protein>
    <submittedName>
        <fullName evidence="2">Homoserine/choline kinase</fullName>
    </submittedName>
</protein>
<dbReference type="Proteomes" id="UP000826725">
    <property type="component" value="Chromosome"/>
</dbReference>
<gene>
    <name evidence="2" type="ORF">DGMP_28870</name>
</gene>
<evidence type="ECO:0000259" key="1">
    <source>
        <dbReference type="Pfam" id="PF01636"/>
    </source>
</evidence>
<dbReference type="EMBL" id="AP024086">
    <property type="protein sequence ID" value="BCL62194.1"/>
    <property type="molecule type" value="Genomic_DNA"/>
</dbReference>
<dbReference type="PANTHER" id="PTHR21064:SF5">
    <property type="entry name" value="SLR1880 PROTEIN"/>
    <property type="match status" value="1"/>
</dbReference>
<accession>A0A8D5JI27</accession>
<organism evidence="2 3">
    <name type="scientific">Desulfomarina profundi</name>
    <dbReference type="NCBI Taxonomy" id="2772557"/>
    <lineage>
        <taxon>Bacteria</taxon>
        <taxon>Pseudomonadati</taxon>
        <taxon>Thermodesulfobacteriota</taxon>
        <taxon>Desulfobulbia</taxon>
        <taxon>Desulfobulbales</taxon>
        <taxon>Desulfobulbaceae</taxon>
        <taxon>Desulfomarina</taxon>
    </lineage>
</organism>
<name>A0A8D5JI27_9BACT</name>
<dbReference type="GO" id="GO:0016301">
    <property type="term" value="F:kinase activity"/>
    <property type="evidence" value="ECO:0007669"/>
    <property type="project" value="UniProtKB-KW"/>
</dbReference>
<dbReference type="PANTHER" id="PTHR21064">
    <property type="entry name" value="AMINOGLYCOSIDE PHOSPHOTRANSFERASE DOMAIN-CONTAINING PROTEIN-RELATED"/>
    <property type="match status" value="1"/>
</dbReference>
<dbReference type="InterPro" id="IPR002575">
    <property type="entry name" value="Aminoglycoside_PTrfase"/>
</dbReference>
<evidence type="ECO:0000313" key="2">
    <source>
        <dbReference type="EMBL" id="BCL62194.1"/>
    </source>
</evidence>
<dbReference type="AlphaFoldDB" id="A0A8D5JI27"/>
<evidence type="ECO:0000313" key="3">
    <source>
        <dbReference type="Proteomes" id="UP000826725"/>
    </source>
</evidence>
<sequence>MKWEKENPQLLQAVEQFCPRYPRCSVEVIRKGNINTTCLVQSGSQKIILQRISDNVFPEPLHVIENFFSLTAHLEKKCKTMRDQWLFARPVLTTGGEQYFRDDHGGFWRAQTYLEYQPLMLPLSVSQAKRIGSTLAVFHGLVADLTLSELHDPLPGFHNLSRYLSQFNTASAEEQSMDGDYLFCLHTVERYRSRAVFFDRAKEKGILSVQPVHGDPKIDNFIFHTDSAGSGLIDLDTVSAGLVHFDLGDCLRSCCNRAGEGHSERAGVLFDMEICRGILAGYFESGHSYITRVERSYIYDAIFLLTFELGVRFFTDHLTGDTYFKVDRRGENLRRAVVQFMLAEEIKNHEKEIREAAEV</sequence>
<feature type="domain" description="Aminoglycoside phosphotransferase" evidence="1">
    <location>
        <begin position="26"/>
        <end position="260"/>
    </location>
</feature>
<dbReference type="InterPro" id="IPR050249">
    <property type="entry name" value="Pseudomonas-type_ThrB"/>
</dbReference>